<proteinExistence type="predicted"/>
<gene>
    <name evidence="1" type="ORF">CCAND93_940006</name>
</gene>
<evidence type="ECO:0008006" key="3">
    <source>
        <dbReference type="Google" id="ProtNLM"/>
    </source>
</evidence>
<protein>
    <recommendedName>
        <fullName evidence="3">Lipopolysaccharide biosynthesis protein</fullName>
    </recommendedName>
</protein>
<dbReference type="EMBL" id="CDOL01000288">
    <property type="protein sequence ID" value="CEN54559.1"/>
    <property type="molecule type" value="Genomic_DNA"/>
</dbReference>
<evidence type="ECO:0000313" key="1">
    <source>
        <dbReference type="EMBL" id="CEN54559.1"/>
    </source>
</evidence>
<organism evidence="1 2">
    <name type="scientific">Capnocytophaga canis</name>
    <dbReference type="NCBI Taxonomy" id="1848903"/>
    <lineage>
        <taxon>Bacteria</taxon>
        <taxon>Pseudomonadati</taxon>
        <taxon>Bacteroidota</taxon>
        <taxon>Flavobacteriia</taxon>
        <taxon>Flavobacteriales</taxon>
        <taxon>Flavobacteriaceae</taxon>
        <taxon>Capnocytophaga</taxon>
    </lineage>
</organism>
<dbReference type="OrthoDB" id="3251881at2"/>
<dbReference type="Proteomes" id="UP000038200">
    <property type="component" value="Unassembled WGS sequence"/>
</dbReference>
<dbReference type="AlphaFoldDB" id="A0A0B7IV75"/>
<evidence type="ECO:0000313" key="2">
    <source>
        <dbReference type="Proteomes" id="UP000038200"/>
    </source>
</evidence>
<dbReference type="RefSeq" id="WP_042010437.1">
    <property type="nucleotide sequence ID" value="NZ_CDOL01000288.1"/>
</dbReference>
<accession>A0A0B7IV75</accession>
<sequence length="342" mass="40722">MTNKTIIFGAPADFFNQKIIDNFKFLGFEVIDVSISLNYKYSSLKDKLKNTFRKAFFNDNSHKKRVRFALIEQEINEKIDTLHRKADYVLLIRPDIYPEYFLQNLKTKSKKMVAYQWDGLNVFPDVRKVVKYFDRFFIFDPKDVAESFLPTTNFYFDIPEQSLEVPKDEKRIFFIGTWKKERMKPTEKIVAKIKKNYIPDISLYTTKKSVLRKYKNSLVNITDKKISLEDNHKKIRESAVLVDILNTVHNGLSFRVFESIKYKKKLITNNSHIKKYDFFDKNNILVIEKDSDYELIPSFLELPYLDLPQVIYEKYAFTNWIKYVLDIPTYQPIELPKANKLP</sequence>
<name>A0A0B7IV75_9FLAO</name>
<dbReference type="STRING" id="1848903.CCAND38_490022"/>
<reference evidence="1 2" key="1">
    <citation type="submission" date="2015-01" db="EMBL/GenBank/DDBJ databases">
        <authorList>
            <person name="Xiang T."/>
            <person name="Song Y."/>
            <person name="Huang L."/>
            <person name="Wang B."/>
            <person name="Wu P."/>
        </authorList>
    </citation>
    <scope>NUCLEOTIDE SEQUENCE [LARGE SCALE GENOMIC DNA]</scope>
    <source>
        <strain evidence="1 2">CcD93</strain>
    </source>
</reference>